<evidence type="ECO:0000313" key="2">
    <source>
        <dbReference type="Proteomes" id="UP000236327"/>
    </source>
</evidence>
<protein>
    <submittedName>
        <fullName evidence="1">Uncharacterized protein</fullName>
    </submittedName>
</protein>
<dbReference type="OrthoDB" id="7452167at2"/>
<reference evidence="1 2" key="1">
    <citation type="submission" date="2016-05" db="EMBL/GenBank/DDBJ databases">
        <title>Complete genome sequence of Novosphingobium guangzhouense SA925(T).</title>
        <authorList>
            <person name="Sha S."/>
        </authorList>
    </citation>
    <scope>NUCLEOTIDE SEQUENCE [LARGE SCALE GENOMIC DNA]</scope>
    <source>
        <strain evidence="1 2">SA925</strain>
    </source>
</reference>
<gene>
    <name evidence="1" type="ORF">A8V01_26165</name>
</gene>
<dbReference type="EMBL" id="LYMM01000071">
    <property type="protein sequence ID" value="PNU02648.1"/>
    <property type="molecule type" value="Genomic_DNA"/>
</dbReference>
<dbReference type="Proteomes" id="UP000236327">
    <property type="component" value="Unassembled WGS sequence"/>
</dbReference>
<keyword evidence="2" id="KW-1185">Reference proteome</keyword>
<organism evidence="1 2">
    <name type="scientific">Novosphingobium guangzhouense</name>
    <dbReference type="NCBI Taxonomy" id="1850347"/>
    <lineage>
        <taxon>Bacteria</taxon>
        <taxon>Pseudomonadati</taxon>
        <taxon>Pseudomonadota</taxon>
        <taxon>Alphaproteobacteria</taxon>
        <taxon>Sphingomonadales</taxon>
        <taxon>Sphingomonadaceae</taxon>
        <taxon>Novosphingobium</taxon>
    </lineage>
</organism>
<dbReference type="AlphaFoldDB" id="A0A2K2FV61"/>
<evidence type="ECO:0000313" key="1">
    <source>
        <dbReference type="EMBL" id="PNU02648.1"/>
    </source>
</evidence>
<accession>A0A2K2FV61</accession>
<sequence length="66" mass="6463">MSISDTVPQPETEPGVATAEAGVVILEGPDGVAVTMTADAATGTAHSLISAAEAARGQSRQGDARA</sequence>
<proteinExistence type="predicted"/>
<name>A0A2K2FV61_9SPHN</name>
<comment type="caution">
    <text evidence="1">The sequence shown here is derived from an EMBL/GenBank/DDBJ whole genome shotgun (WGS) entry which is preliminary data.</text>
</comment>